<comment type="caution">
    <text evidence="1">The sequence shown here is derived from an EMBL/GenBank/DDBJ whole genome shotgun (WGS) entry which is preliminary data.</text>
</comment>
<dbReference type="EMBL" id="CM046393">
    <property type="protein sequence ID" value="KAI8553008.1"/>
    <property type="molecule type" value="Genomic_DNA"/>
</dbReference>
<evidence type="ECO:0000313" key="1">
    <source>
        <dbReference type="EMBL" id="KAI8553008.1"/>
    </source>
</evidence>
<reference evidence="1" key="1">
    <citation type="submission" date="2022-02" db="EMBL/GenBank/DDBJ databases">
        <title>Plant Genome Project.</title>
        <authorList>
            <person name="Zhang R.-G."/>
        </authorList>
    </citation>
    <scope>NUCLEOTIDE SEQUENCE</scope>
    <source>
        <strain evidence="1">AT1</strain>
    </source>
</reference>
<keyword evidence="2" id="KW-1185">Reference proteome</keyword>
<organism evidence="1 2">
    <name type="scientific">Rhododendron molle</name>
    <name type="common">Chinese azalea</name>
    <name type="synonym">Azalea mollis</name>
    <dbReference type="NCBI Taxonomy" id="49168"/>
    <lineage>
        <taxon>Eukaryota</taxon>
        <taxon>Viridiplantae</taxon>
        <taxon>Streptophyta</taxon>
        <taxon>Embryophyta</taxon>
        <taxon>Tracheophyta</taxon>
        <taxon>Spermatophyta</taxon>
        <taxon>Magnoliopsida</taxon>
        <taxon>eudicotyledons</taxon>
        <taxon>Gunneridae</taxon>
        <taxon>Pentapetalae</taxon>
        <taxon>asterids</taxon>
        <taxon>Ericales</taxon>
        <taxon>Ericaceae</taxon>
        <taxon>Ericoideae</taxon>
        <taxon>Rhodoreae</taxon>
        <taxon>Rhododendron</taxon>
    </lineage>
</organism>
<name>A0ACC0NI19_RHOML</name>
<protein>
    <submittedName>
        <fullName evidence="1">Uncharacterized protein</fullName>
    </submittedName>
</protein>
<accession>A0ACC0NI19</accession>
<proteinExistence type="predicted"/>
<dbReference type="Proteomes" id="UP001062846">
    <property type="component" value="Chromosome 6"/>
</dbReference>
<gene>
    <name evidence="1" type="ORF">RHMOL_Rhmol06G0311800</name>
</gene>
<evidence type="ECO:0000313" key="2">
    <source>
        <dbReference type="Proteomes" id="UP001062846"/>
    </source>
</evidence>
<sequence>MGEEETMSEVAEAAPDGNITAEHKDEDVPQTKEEHVKEMEEDRNDEKAGTQKMDVDEVGEEKTEEEEKKEEKQSIGEEEETKEDTRSDDMEDEMKAKENEESEEKGEEKVDELKEEEERDGESKQEKVSKGRGKGRTPGIKAKSIKKEVEEEQQKTPVTSPTNRPVRARKSVERLVESFEMESVKEFHIEKGRGAALRDIPNVAFKLSKRKTDDTLKLLHTILFGRRGKAAQVKSNIFRFSGFVSTEDEEKQKIKMKEKLDKCVKEKLLGFCDVLDIPIAKADTVKANTRKEDIIAKLIDFLAAPQATTTELLSEKEQSGKGTKRKRAGKQSAGSTPSKSSAKKSKMTEKVSEEGEKNTSPETGGESEEEEKLEENGVHELSKNEVPDHSYSEENKDEFEDEPEQEIKGKRGSKKLSAKKEHAGMAKTKKVATPKKSSPPTERTPLKSSSKRSEVDDKSDASPKTSRKKRTDKKTKTKEVETSKKSSPPPKIAKSSSKLSVVDDRSDAKSPKTFSRKKKTEVVKEKSSASKKTFSMEKIGKKAAKGKDKPKEDKLRPSDDELRNAICDILKEVDFNTATFTDILKLLAGRYNKDLTPRKSSIKLMIQNELTKLADEDDSEEDD</sequence>